<dbReference type="InterPro" id="IPR025637">
    <property type="entry name" value="DUF4333"/>
</dbReference>
<protein>
    <submittedName>
        <fullName evidence="3">DUF4333 domain-containing protein</fullName>
    </submittedName>
</protein>
<organism evidence="3">
    <name type="scientific">Oscillatoriales cyanobacterium SpSt-402</name>
    <dbReference type="NCBI Taxonomy" id="2282168"/>
    <lineage>
        <taxon>Bacteria</taxon>
        <taxon>Bacillati</taxon>
        <taxon>Cyanobacteriota</taxon>
        <taxon>Cyanophyceae</taxon>
        <taxon>Oscillatoriophycideae</taxon>
        <taxon>Oscillatoriales</taxon>
    </lineage>
</organism>
<feature type="region of interest" description="Disordered" evidence="1">
    <location>
        <begin position="152"/>
        <end position="175"/>
    </location>
</feature>
<evidence type="ECO:0000259" key="2">
    <source>
        <dbReference type="Pfam" id="PF14230"/>
    </source>
</evidence>
<feature type="domain" description="DUF4333" evidence="2">
    <location>
        <begin position="14"/>
        <end position="88"/>
    </location>
</feature>
<evidence type="ECO:0000313" key="3">
    <source>
        <dbReference type="EMBL" id="HGW93029.1"/>
    </source>
</evidence>
<reference evidence="3" key="1">
    <citation type="journal article" date="2020" name="mSystems">
        <title>Genome- and Community-Level Interaction Insights into Carbon Utilization and Element Cycling Functions of Hydrothermarchaeota in Hydrothermal Sediment.</title>
        <authorList>
            <person name="Zhou Z."/>
            <person name="Liu Y."/>
            <person name="Xu W."/>
            <person name="Pan J."/>
            <person name="Luo Z.H."/>
            <person name="Li M."/>
        </authorList>
    </citation>
    <scope>NUCLEOTIDE SEQUENCE [LARGE SCALE GENOMIC DNA]</scope>
    <source>
        <strain evidence="3">SpSt-402</strain>
    </source>
</reference>
<dbReference type="Pfam" id="PF14230">
    <property type="entry name" value="DUF4333"/>
    <property type="match status" value="1"/>
</dbReference>
<feature type="compositionally biased region" description="Polar residues" evidence="1">
    <location>
        <begin position="164"/>
        <end position="175"/>
    </location>
</feature>
<dbReference type="EMBL" id="DSRD01000127">
    <property type="protein sequence ID" value="HGW93029.1"/>
    <property type="molecule type" value="Genomic_DNA"/>
</dbReference>
<evidence type="ECO:0000256" key="1">
    <source>
        <dbReference type="SAM" id="MobiDB-lite"/>
    </source>
</evidence>
<proteinExistence type="predicted"/>
<gene>
    <name evidence="3" type="ORF">ENR47_01905</name>
</gene>
<dbReference type="PROSITE" id="PS51257">
    <property type="entry name" value="PROKAR_LIPOPROTEIN"/>
    <property type="match status" value="1"/>
</dbReference>
<dbReference type="AlphaFoldDB" id="A0A832GZR0"/>
<name>A0A832GZR0_9CYAN</name>
<comment type="caution">
    <text evidence="3">The sequence shown here is derived from an EMBL/GenBank/DDBJ whole genome shotgun (WGS) entry which is preliminary data.</text>
</comment>
<accession>A0A832GZR0</accession>
<sequence length="214" mass="22597">MRCFISPSQSILLATLCAVGLTACGGLNHKKIAETIQQDIASNGGTSVKEVTCPSGIQPEAGKSFECIGEMDNGYTFTIAVQQQDPQGTVIWDVPHAKGLINVPKLESSIQEALTTEIGERPSIACGGVYKAVKPGAGFDCQVVYKTAKVSPSSQKAPKGKPTKPSQPIQVTQTEKVNVTTDSDGNVTWQRILPNLAKATTTKASNTSTEFLAD</sequence>